<feature type="domain" description="Orn/DAP/Arg decarboxylase 2 N-terminal" evidence="16">
    <location>
        <begin position="36"/>
        <end position="279"/>
    </location>
</feature>
<keyword evidence="4 12" id="KW-0663">Pyridoxal phosphate</keyword>
<dbReference type="EMBL" id="CP013015">
    <property type="protein sequence ID" value="AMM40065.1"/>
    <property type="molecule type" value="Genomic_DNA"/>
</dbReference>
<organism evidence="17 18">
    <name type="scientific">Desulfofervidus auxilii</name>
    <dbReference type="NCBI Taxonomy" id="1621989"/>
    <lineage>
        <taxon>Bacteria</taxon>
        <taxon>Pseudomonadati</taxon>
        <taxon>Thermodesulfobacteriota</taxon>
        <taxon>Candidatus Desulfofervidia</taxon>
        <taxon>Candidatus Desulfofervidales</taxon>
        <taxon>Candidatus Desulfofervidaceae</taxon>
        <taxon>Candidatus Desulfofervidus</taxon>
    </lineage>
</organism>
<dbReference type="InterPro" id="IPR029066">
    <property type="entry name" value="PLP-binding_barrel"/>
</dbReference>
<evidence type="ECO:0000256" key="11">
    <source>
        <dbReference type="ARBA" id="ARBA00074972"/>
    </source>
</evidence>
<feature type="binding site" evidence="12">
    <location>
        <position position="343"/>
    </location>
    <ligand>
        <name>substrate</name>
    </ligand>
</feature>
<dbReference type="InterPro" id="IPR022643">
    <property type="entry name" value="De-COase2_C"/>
</dbReference>
<dbReference type="Gene3D" id="2.40.37.10">
    <property type="entry name" value="Lyase, Ornithine Decarboxylase, Chain A, domain 1"/>
    <property type="match status" value="1"/>
</dbReference>
<keyword evidence="2 12" id="KW-0028">Amino-acid biosynthesis</keyword>
<feature type="active site" description="Proton donor" evidence="13">
    <location>
        <position position="342"/>
    </location>
</feature>
<evidence type="ECO:0000256" key="14">
    <source>
        <dbReference type="RuleBase" id="RU003738"/>
    </source>
</evidence>
<evidence type="ECO:0000256" key="6">
    <source>
        <dbReference type="ARBA" id="ARBA00023239"/>
    </source>
</evidence>
<dbReference type="FunFam" id="3.20.20.10:FF:000003">
    <property type="entry name" value="Diaminopimelate decarboxylase"/>
    <property type="match status" value="1"/>
</dbReference>
<proteinExistence type="inferred from homology"/>
<evidence type="ECO:0000256" key="13">
    <source>
        <dbReference type="PIRSR" id="PIRSR600183-50"/>
    </source>
</evidence>
<evidence type="ECO:0000256" key="5">
    <source>
        <dbReference type="ARBA" id="ARBA00023154"/>
    </source>
</evidence>
<feature type="binding site" evidence="12">
    <location>
        <position position="312"/>
    </location>
    <ligand>
        <name>substrate</name>
    </ligand>
</feature>
<dbReference type="PRINTS" id="PR01181">
    <property type="entry name" value="DAPDCRBXLASE"/>
</dbReference>
<evidence type="ECO:0000256" key="4">
    <source>
        <dbReference type="ARBA" id="ARBA00022898"/>
    </source>
</evidence>
<feature type="domain" description="Orn/DAP/Arg decarboxylase 2 C-terminal" evidence="15">
    <location>
        <begin position="30"/>
        <end position="369"/>
    </location>
</feature>
<dbReference type="GO" id="GO:0030170">
    <property type="term" value="F:pyridoxal phosphate binding"/>
    <property type="evidence" value="ECO:0007669"/>
    <property type="project" value="UniProtKB-UniRule"/>
</dbReference>
<dbReference type="Pfam" id="PF00278">
    <property type="entry name" value="Orn_DAP_Arg_deC"/>
    <property type="match status" value="1"/>
</dbReference>
<dbReference type="NCBIfam" id="TIGR01048">
    <property type="entry name" value="lysA"/>
    <property type="match status" value="1"/>
</dbReference>
<dbReference type="HAMAP" id="MF_02120">
    <property type="entry name" value="LysA"/>
    <property type="match status" value="1"/>
</dbReference>
<dbReference type="FunFam" id="2.40.37.10:FF:000003">
    <property type="entry name" value="Diaminopimelate decarboxylase"/>
    <property type="match status" value="1"/>
</dbReference>
<accession>A0A7U4QIN0</accession>
<dbReference type="InterPro" id="IPR022644">
    <property type="entry name" value="De-COase2_N"/>
</dbReference>
<feature type="binding site" evidence="12">
    <location>
        <position position="316"/>
    </location>
    <ligand>
        <name>substrate</name>
    </ligand>
</feature>
<feature type="binding site" evidence="12">
    <location>
        <begin position="273"/>
        <end position="276"/>
    </location>
    <ligand>
        <name>pyridoxal 5'-phosphate</name>
        <dbReference type="ChEBI" id="CHEBI:597326"/>
    </ligand>
</feature>
<sequence length="418" mass="46197">MHHFHYKNNKLYAEGVPLTEIAEAVGTPCYIYSQATLTHHFKVFDNAFSDVPHLTCYSVKANSNIALLKLFASLGGGVDVVSGGELFRALKADVSPKKIVFSGVGKTEDEIKMALEADILMFNVESEAELETIHEIASHLGKIAPIALRVNPDIDPKTHPYISTGLKKSKFGIDIKIAEQLYLKANHIPHIRVIGIDCHIGSQLTLLSPFLDALERIKLLYQKLEAQGLKLQYLDLGGGLGIPYGEEIPPHPTEYAQAIKAAAQDLNCTLIFEPGRVIVGNAGILLTKVLYLKQGKGKTFIIVDAAMNDLIRPSLYHAHHEIKPVEKMERPLVVADVVGPICETGDFFAQGRKMPLVQSGDLLAIMSAGAYGFVMSSNYNSRPRVAEVLVNGDRYQVIRKRECYEDLIRLEKIPEWMA</sequence>
<comment type="catalytic activity">
    <reaction evidence="7 12 14">
        <text>meso-2,6-diaminopimelate + H(+) = L-lysine + CO2</text>
        <dbReference type="Rhea" id="RHEA:15101"/>
        <dbReference type="ChEBI" id="CHEBI:15378"/>
        <dbReference type="ChEBI" id="CHEBI:16526"/>
        <dbReference type="ChEBI" id="CHEBI:32551"/>
        <dbReference type="ChEBI" id="CHEBI:57791"/>
        <dbReference type="EC" id="4.1.1.20"/>
    </reaction>
</comment>
<dbReference type="Gene3D" id="3.20.20.10">
    <property type="entry name" value="Alanine racemase"/>
    <property type="match status" value="1"/>
</dbReference>
<evidence type="ECO:0000313" key="17">
    <source>
        <dbReference type="EMBL" id="AMM40065.1"/>
    </source>
</evidence>
<dbReference type="UniPathway" id="UPA00034">
    <property type="reaction ID" value="UER00027"/>
</dbReference>
<dbReference type="SUPFAM" id="SSF51419">
    <property type="entry name" value="PLP-binding barrel"/>
    <property type="match status" value="1"/>
</dbReference>
<comment type="subunit">
    <text evidence="12">Homodimer.</text>
</comment>
<comment type="cofactor">
    <cofactor evidence="1 12 13 14">
        <name>pyridoxal 5'-phosphate</name>
        <dbReference type="ChEBI" id="CHEBI:597326"/>
    </cofactor>
</comment>
<feature type="binding site" evidence="12">
    <location>
        <position position="371"/>
    </location>
    <ligand>
        <name>pyridoxal 5'-phosphate</name>
        <dbReference type="ChEBI" id="CHEBI:597326"/>
    </ligand>
</feature>
<dbReference type="CDD" id="cd06828">
    <property type="entry name" value="PLPDE_III_DapDC"/>
    <property type="match status" value="1"/>
</dbReference>
<dbReference type="PRINTS" id="PR01179">
    <property type="entry name" value="ODADCRBXLASE"/>
</dbReference>
<evidence type="ECO:0000313" key="18">
    <source>
        <dbReference type="Proteomes" id="UP000070560"/>
    </source>
</evidence>
<name>A0A7U4QIN0_DESA2</name>
<evidence type="ECO:0000256" key="8">
    <source>
        <dbReference type="ARBA" id="ARBA00060643"/>
    </source>
</evidence>
<keyword evidence="6 12" id="KW-0456">Lyase</keyword>
<dbReference type="InterPro" id="IPR009006">
    <property type="entry name" value="Ala_racemase/Decarboxylase_C"/>
</dbReference>
<evidence type="ECO:0000256" key="1">
    <source>
        <dbReference type="ARBA" id="ARBA00001933"/>
    </source>
</evidence>
<dbReference type="RefSeq" id="WP_066060369.1">
    <property type="nucleotide sequence ID" value="NZ_CP013015.1"/>
</dbReference>
<gene>
    <name evidence="12" type="primary">lysA</name>
    <name evidence="17" type="ORF">HS1_000259</name>
</gene>
<dbReference type="SUPFAM" id="SSF50621">
    <property type="entry name" value="Alanine racemase C-terminal domain-like"/>
    <property type="match status" value="1"/>
</dbReference>
<dbReference type="GO" id="GO:0008836">
    <property type="term" value="F:diaminopimelate decarboxylase activity"/>
    <property type="evidence" value="ECO:0007669"/>
    <property type="project" value="UniProtKB-UniRule"/>
</dbReference>
<feature type="binding site" evidence="12">
    <location>
        <position position="276"/>
    </location>
    <ligand>
        <name>substrate</name>
    </ligand>
</feature>
<keyword evidence="3 12" id="KW-0210">Decarboxylase</keyword>
<dbReference type="OrthoDB" id="9802241at2"/>
<dbReference type="GO" id="GO:0009089">
    <property type="term" value="P:lysine biosynthetic process via diaminopimelate"/>
    <property type="evidence" value="ECO:0007669"/>
    <property type="project" value="UniProtKB-UniRule"/>
</dbReference>
<evidence type="ECO:0000256" key="3">
    <source>
        <dbReference type="ARBA" id="ARBA00022793"/>
    </source>
</evidence>
<dbReference type="InterPro" id="IPR002986">
    <property type="entry name" value="DAP_deCOOHase_LysA"/>
</dbReference>
<keyword evidence="18" id="KW-1185">Reference proteome</keyword>
<feature type="binding site" evidence="12">
    <location>
        <position position="239"/>
    </location>
    <ligand>
        <name>pyridoxal 5'-phosphate</name>
        <dbReference type="ChEBI" id="CHEBI:597326"/>
    </ligand>
</feature>
<dbReference type="Proteomes" id="UP000070560">
    <property type="component" value="Chromosome"/>
</dbReference>
<dbReference type="EC" id="4.1.1.20" evidence="10 12"/>
<dbReference type="KEGG" id="daw:HS1_000259"/>
<evidence type="ECO:0000256" key="10">
    <source>
        <dbReference type="ARBA" id="ARBA00066427"/>
    </source>
</evidence>
<feature type="modified residue" description="N6-(pyridoxal phosphate)lysine" evidence="12 13">
    <location>
        <position position="60"/>
    </location>
</feature>
<dbReference type="PANTHER" id="PTHR43727">
    <property type="entry name" value="DIAMINOPIMELATE DECARBOXYLASE"/>
    <property type="match status" value="1"/>
</dbReference>
<dbReference type="Pfam" id="PF02784">
    <property type="entry name" value="Orn_Arg_deC_N"/>
    <property type="match status" value="1"/>
</dbReference>
<keyword evidence="5 12" id="KW-0457">Lysine biosynthesis</keyword>
<evidence type="ECO:0000256" key="9">
    <source>
        <dbReference type="ARBA" id="ARBA00060983"/>
    </source>
</evidence>
<dbReference type="PANTHER" id="PTHR43727:SF2">
    <property type="entry name" value="GROUP IV DECARBOXYLASE"/>
    <property type="match status" value="1"/>
</dbReference>
<dbReference type="InterPro" id="IPR000183">
    <property type="entry name" value="Orn/DAP/Arg_de-COase"/>
</dbReference>
<comment type="pathway">
    <text evidence="8 12 14">Amino-acid biosynthesis; L-lysine biosynthesis via DAP pathway; L-lysine from DL-2,6-diaminopimelate: step 1/1.</text>
</comment>
<comment type="similarity">
    <text evidence="9 12">Belongs to the Orn/Lys/Arg decarboxylase class-II family. LysA subfamily.</text>
</comment>
<protein>
    <recommendedName>
        <fullName evidence="11 12">Diaminopimelate decarboxylase</fullName>
        <shortName evidence="12">DAP decarboxylase</shortName>
        <shortName evidence="12">DAPDC</shortName>
        <ecNumber evidence="10 12">4.1.1.20</ecNumber>
    </recommendedName>
</protein>
<comment type="function">
    <text evidence="12">Specifically catalyzes the decarboxylation of meso-diaminopimelate (meso-DAP) to L-lysine.</text>
</comment>
<evidence type="ECO:0000256" key="12">
    <source>
        <dbReference type="HAMAP-Rule" id="MF_02120"/>
    </source>
</evidence>
<dbReference type="InterPro" id="IPR022657">
    <property type="entry name" value="De-COase2_CS"/>
</dbReference>
<evidence type="ECO:0000256" key="2">
    <source>
        <dbReference type="ARBA" id="ARBA00022605"/>
    </source>
</evidence>
<evidence type="ECO:0000259" key="16">
    <source>
        <dbReference type="Pfam" id="PF02784"/>
    </source>
</evidence>
<evidence type="ECO:0000256" key="7">
    <source>
        <dbReference type="ARBA" id="ARBA00050464"/>
    </source>
</evidence>
<evidence type="ECO:0000259" key="15">
    <source>
        <dbReference type="Pfam" id="PF00278"/>
    </source>
</evidence>
<dbReference type="AlphaFoldDB" id="A0A7U4QIN0"/>
<feature type="binding site" evidence="12">
    <location>
        <position position="371"/>
    </location>
    <ligand>
        <name>substrate</name>
    </ligand>
</feature>
<reference evidence="17 18" key="1">
    <citation type="submission" date="2015-10" db="EMBL/GenBank/DDBJ databases">
        <title>Candidatus Desulfofervidus auxilii, a hydrogenotrophic sulfate-reducing bacterium involved in the thermophilic anaerobic oxidation of methane.</title>
        <authorList>
            <person name="Krukenberg V."/>
            <person name="Richter M."/>
            <person name="Wegener G."/>
        </authorList>
    </citation>
    <scope>NUCLEOTIDE SEQUENCE [LARGE SCALE GENOMIC DNA]</scope>
    <source>
        <strain evidence="17 18">HS1</strain>
    </source>
</reference>
<dbReference type="PROSITE" id="PS00879">
    <property type="entry name" value="ODR_DC_2_2"/>
    <property type="match status" value="1"/>
</dbReference>